<gene>
    <name evidence="1" type="ORF">ASPFODRAFT_704145</name>
</gene>
<dbReference type="VEuPathDB" id="FungiDB:ASPFODRAFT_704145"/>
<dbReference type="EMBL" id="KV878252">
    <property type="protein sequence ID" value="OJZ80909.1"/>
    <property type="molecule type" value="Genomic_DNA"/>
</dbReference>
<dbReference type="Proteomes" id="UP000184063">
    <property type="component" value="Unassembled WGS sequence"/>
</dbReference>
<protein>
    <submittedName>
        <fullName evidence="1">Uncharacterized protein</fullName>
    </submittedName>
</protein>
<evidence type="ECO:0000313" key="2">
    <source>
        <dbReference type="Proteomes" id="UP000184063"/>
    </source>
</evidence>
<dbReference type="InterPro" id="IPR054208">
    <property type="entry name" value="DUF6914"/>
</dbReference>
<reference evidence="2" key="1">
    <citation type="journal article" date="2017" name="Genome Biol.">
        <title>Comparative genomics reveals high biological diversity and specific adaptations in the industrially and medically important fungal genus Aspergillus.</title>
        <authorList>
            <person name="de Vries R.P."/>
            <person name="Riley R."/>
            <person name="Wiebenga A."/>
            <person name="Aguilar-Osorio G."/>
            <person name="Amillis S."/>
            <person name="Uchima C.A."/>
            <person name="Anderluh G."/>
            <person name="Asadollahi M."/>
            <person name="Askin M."/>
            <person name="Barry K."/>
            <person name="Battaglia E."/>
            <person name="Bayram O."/>
            <person name="Benocci T."/>
            <person name="Braus-Stromeyer S.A."/>
            <person name="Caldana C."/>
            <person name="Canovas D."/>
            <person name="Cerqueira G.C."/>
            <person name="Chen F."/>
            <person name="Chen W."/>
            <person name="Choi C."/>
            <person name="Clum A."/>
            <person name="Dos Santos R.A."/>
            <person name="Damasio A.R."/>
            <person name="Diallinas G."/>
            <person name="Emri T."/>
            <person name="Fekete E."/>
            <person name="Flipphi M."/>
            <person name="Freyberg S."/>
            <person name="Gallo A."/>
            <person name="Gournas C."/>
            <person name="Habgood R."/>
            <person name="Hainaut M."/>
            <person name="Harispe M.L."/>
            <person name="Henrissat B."/>
            <person name="Hilden K.S."/>
            <person name="Hope R."/>
            <person name="Hossain A."/>
            <person name="Karabika E."/>
            <person name="Karaffa L."/>
            <person name="Karanyi Z."/>
            <person name="Krasevec N."/>
            <person name="Kuo A."/>
            <person name="Kusch H."/>
            <person name="LaButti K."/>
            <person name="Lagendijk E.L."/>
            <person name="Lapidus A."/>
            <person name="Levasseur A."/>
            <person name="Lindquist E."/>
            <person name="Lipzen A."/>
            <person name="Logrieco A.F."/>
            <person name="MacCabe A."/>
            <person name="Maekelae M.R."/>
            <person name="Malavazi I."/>
            <person name="Melin P."/>
            <person name="Meyer V."/>
            <person name="Mielnichuk N."/>
            <person name="Miskei M."/>
            <person name="Molnar A.P."/>
            <person name="Mule G."/>
            <person name="Ngan C.Y."/>
            <person name="Orejas M."/>
            <person name="Orosz E."/>
            <person name="Ouedraogo J.P."/>
            <person name="Overkamp K.M."/>
            <person name="Park H.-S."/>
            <person name="Perrone G."/>
            <person name="Piumi F."/>
            <person name="Punt P.J."/>
            <person name="Ram A.F."/>
            <person name="Ramon A."/>
            <person name="Rauscher S."/>
            <person name="Record E."/>
            <person name="Riano-Pachon D.M."/>
            <person name="Robert V."/>
            <person name="Roehrig J."/>
            <person name="Ruller R."/>
            <person name="Salamov A."/>
            <person name="Salih N.S."/>
            <person name="Samson R.A."/>
            <person name="Sandor E."/>
            <person name="Sanguinetti M."/>
            <person name="Schuetze T."/>
            <person name="Sepcic K."/>
            <person name="Shelest E."/>
            <person name="Sherlock G."/>
            <person name="Sophianopoulou V."/>
            <person name="Squina F.M."/>
            <person name="Sun H."/>
            <person name="Susca A."/>
            <person name="Todd R.B."/>
            <person name="Tsang A."/>
            <person name="Unkles S.E."/>
            <person name="van de Wiele N."/>
            <person name="van Rossen-Uffink D."/>
            <person name="Oliveira J.V."/>
            <person name="Vesth T.C."/>
            <person name="Visser J."/>
            <person name="Yu J.-H."/>
            <person name="Zhou M."/>
            <person name="Andersen M.R."/>
            <person name="Archer D.B."/>
            <person name="Baker S.E."/>
            <person name="Benoit I."/>
            <person name="Brakhage A.A."/>
            <person name="Braus G.H."/>
            <person name="Fischer R."/>
            <person name="Frisvad J.C."/>
            <person name="Goldman G.H."/>
            <person name="Houbraken J."/>
            <person name="Oakley B."/>
            <person name="Pocsi I."/>
            <person name="Scazzocchio C."/>
            <person name="Seiboth B."/>
            <person name="vanKuyk P.A."/>
            <person name="Wortman J."/>
            <person name="Dyer P.S."/>
            <person name="Grigoriev I.V."/>
        </authorList>
    </citation>
    <scope>NUCLEOTIDE SEQUENCE [LARGE SCALE GENOMIC DNA]</scope>
    <source>
        <strain evidence="2">CBS 106.47</strain>
    </source>
</reference>
<dbReference type="Pfam" id="PF21858">
    <property type="entry name" value="DUF6914"/>
    <property type="match status" value="1"/>
</dbReference>
<dbReference type="OrthoDB" id="4924482at2759"/>
<accession>A0A1M3T2C1</accession>
<sequence>MRNKRRVLISIHHRDESSLGDNRPRLGFSAFHWGFLIQPKHSSGDDTDAYDISDASVPDPITRLDTNPNHDWKFRVKKRVDIMGSGRLLGRIMIGKVPNNVTSTEIENVLASVPFPIKGTEENCVSWTMDAIRALQEVKLAEAFDVDQFMVKGLELADKWLGQANPKNFHNHTQRPA</sequence>
<organism evidence="1 2">
    <name type="scientific">Aspergillus luchuensis (strain CBS 106.47)</name>
    <dbReference type="NCBI Taxonomy" id="1137211"/>
    <lineage>
        <taxon>Eukaryota</taxon>
        <taxon>Fungi</taxon>
        <taxon>Dikarya</taxon>
        <taxon>Ascomycota</taxon>
        <taxon>Pezizomycotina</taxon>
        <taxon>Eurotiomycetes</taxon>
        <taxon>Eurotiomycetidae</taxon>
        <taxon>Eurotiales</taxon>
        <taxon>Aspergillaceae</taxon>
        <taxon>Aspergillus</taxon>
        <taxon>Aspergillus subgen. Circumdati</taxon>
    </lineage>
</organism>
<dbReference type="AlphaFoldDB" id="A0A1M3T2C1"/>
<name>A0A1M3T2C1_ASPLC</name>
<proteinExistence type="predicted"/>
<evidence type="ECO:0000313" key="1">
    <source>
        <dbReference type="EMBL" id="OJZ80909.1"/>
    </source>
</evidence>